<dbReference type="OrthoDB" id="9811296at2"/>
<dbReference type="GO" id="GO:0008745">
    <property type="term" value="F:N-acetylmuramoyl-L-alanine amidase activity"/>
    <property type="evidence" value="ECO:0007669"/>
    <property type="project" value="InterPro"/>
</dbReference>
<accession>A0A1T4QGE1</accession>
<dbReference type="EMBL" id="FUXM01000018">
    <property type="protein sequence ID" value="SKA02795.1"/>
    <property type="molecule type" value="Genomic_DNA"/>
</dbReference>
<organism evidence="4 5">
    <name type="scientific">Carboxydocella sporoproducens DSM 16521</name>
    <dbReference type="NCBI Taxonomy" id="1121270"/>
    <lineage>
        <taxon>Bacteria</taxon>
        <taxon>Bacillati</taxon>
        <taxon>Bacillota</taxon>
        <taxon>Clostridia</taxon>
        <taxon>Eubacteriales</taxon>
        <taxon>Clostridiales Family XVI. Incertae Sedis</taxon>
        <taxon>Carboxydocella</taxon>
    </lineage>
</organism>
<sequence>MEYKIITPQINWKDPADLKPLDKKAVIGIALHHMANPNWGFWDVHRAHQARGWNGIGYNFWVAFDGTIYQGRGFNVGAGVLGHNEQLISIGFQGDYEHTQTIMPDAQFNAGVWLINWLKQQLPNIRIIHGHKYWAQTACPGQHFPLTEMALGRWRGQPPAPKPGDQLVEAVKVLQAQGIINSPQYWLDHARKGKLVEGDYAGTLIMRMAEKLKGGK</sequence>
<dbReference type="InterPro" id="IPR036505">
    <property type="entry name" value="Amidase/PGRP_sf"/>
</dbReference>
<keyword evidence="5" id="KW-1185">Reference proteome</keyword>
<dbReference type="AlphaFoldDB" id="A0A1T4QGE1"/>
<dbReference type="PANTHER" id="PTHR11022">
    <property type="entry name" value="PEPTIDOGLYCAN RECOGNITION PROTEIN"/>
    <property type="match status" value="1"/>
</dbReference>
<dbReference type="PANTHER" id="PTHR11022:SF41">
    <property type="entry name" value="PEPTIDOGLYCAN-RECOGNITION PROTEIN LC-RELATED"/>
    <property type="match status" value="1"/>
</dbReference>
<gene>
    <name evidence="4" type="ORF">SAMN02745885_01668</name>
</gene>
<dbReference type="GO" id="GO:0009253">
    <property type="term" value="P:peptidoglycan catabolic process"/>
    <property type="evidence" value="ECO:0007669"/>
    <property type="project" value="InterPro"/>
</dbReference>
<dbReference type="InterPro" id="IPR015510">
    <property type="entry name" value="PGRP"/>
</dbReference>
<reference evidence="5" key="1">
    <citation type="submission" date="2017-02" db="EMBL/GenBank/DDBJ databases">
        <authorList>
            <person name="Varghese N."/>
            <person name="Submissions S."/>
        </authorList>
    </citation>
    <scope>NUCLEOTIDE SEQUENCE [LARGE SCALE GENOMIC DNA]</scope>
    <source>
        <strain evidence="5">DSM 16521</strain>
    </source>
</reference>
<name>A0A1T4QGE1_9FIRM</name>
<dbReference type="InterPro" id="IPR006619">
    <property type="entry name" value="PGRP_domain_met/bac"/>
</dbReference>
<evidence type="ECO:0000259" key="2">
    <source>
        <dbReference type="SMART" id="SM00644"/>
    </source>
</evidence>
<dbReference type="Proteomes" id="UP000189933">
    <property type="component" value="Unassembled WGS sequence"/>
</dbReference>
<protein>
    <submittedName>
        <fullName evidence="4">N-acetylmuramoyl-L-alanine amidase</fullName>
    </submittedName>
</protein>
<evidence type="ECO:0000313" key="5">
    <source>
        <dbReference type="Proteomes" id="UP000189933"/>
    </source>
</evidence>
<feature type="domain" description="Peptidoglycan recognition protein family" evidence="3">
    <location>
        <begin position="4"/>
        <end position="134"/>
    </location>
</feature>
<evidence type="ECO:0000313" key="4">
    <source>
        <dbReference type="EMBL" id="SKA02795.1"/>
    </source>
</evidence>
<dbReference type="InterPro" id="IPR002502">
    <property type="entry name" value="Amidase_domain"/>
</dbReference>
<dbReference type="SMART" id="SM00701">
    <property type="entry name" value="PGRP"/>
    <property type="match status" value="1"/>
</dbReference>
<dbReference type="SUPFAM" id="SSF55846">
    <property type="entry name" value="N-acetylmuramoyl-L-alanine amidase-like"/>
    <property type="match status" value="1"/>
</dbReference>
<dbReference type="CDD" id="cd06583">
    <property type="entry name" value="PGRP"/>
    <property type="match status" value="1"/>
</dbReference>
<dbReference type="GO" id="GO:0008270">
    <property type="term" value="F:zinc ion binding"/>
    <property type="evidence" value="ECO:0007669"/>
    <property type="project" value="InterPro"/>
</dbReference>
<evidence type="ECO:0000259" key="3">
    <source>
        <dbReference type="SMART" id="SM00701"/>
    </source>
</evidence>
<dbReference type="Pfam" id="PF01510">
    <property type="entry name" value="Amidase_2"/>
    <property type="match status" value="1"/>
</dbReference>
<dbReference type="RefSeq" id="WP_078665714.1">
    <property type="nucleotide sequence ID" value="NZ_FUXM01000018.1"/>
</dbReference>
<proteinExistence type="inferred from homology"/>
<feature type="domain" description="N-acetylmuramoyl-L-alanine amidase" evidence="2">
    <location>
        <begin position="16"/>
        <end position="141"/>
    </location>
</feature>
<evidence type="ECO:0000256" key="1">
    <source>
        <dbReference type="ARBA" id="ARBA00007553"/>
    </source>
</evidence>
<dbReference type="Gene3D" id="3.40.80.10">
    <property type="entry name" value="Peptidoglycan recognition protein-like"/>
    <property type="match status" value="1"/>
</dbReference>
<dbReference type="SMART" id="SM00644">
    <property type="entry name" value="Ami_2"/>
    <property type="match status" value="1"/>
</dbReference>
<comment type="similarity">
    <text evidence="1">Belongs to the N-acetylmuramoyl-L-alanine amidase 2 family.</text>
</comment>